<evidence type="ECO:0000313" key="2">
    <source>
        <dbReference type="Proteomes" id="UP001596058"/>
    </source>
</evidence>
<sequence length="175" mass="18913">MTALPHLSGSEAILVLTKLLAAHPELRDKAETIAREAVETIPAGLAEQLRTSIMELNVESLSGRTGYQPGQGWVEPYDVADEILDEVVEPFLADAVRRAKAGAADAAVTMSLDIIKGLYLLPIPTELDSTVLYSFCGEDSAHQRAQLLMERLRKAGATLPESELAGVAPDWFELT</sequence>
<reference evidence="2" key="1">
    <citation type="journal article" date="2019" name="Int. J. Syst. Evol. Microbiol.">
        <title>The Global Catalogue of Microorganisms (GCM) 10K type strain sequencing project: providing services to taxonomists for standard genome sequencing and annotation.</title>
        <authorList>
            <consortium name="The Broad Institute Genomics Platform"/>
            <consortium name="The Broad Institute Genome Sequencing Center for Infectious Disease"/>
            <person name="Wu L."/>
            <person name="Ma J."/>
        </authorList>
    </citation>
    <scope>NUCLEOTIDE SEQUENCE [LARGE SCALE GENOMIC DNA]</scope>
    <source>
        <strain evidence="2">CCUG 53903</strain>
    </source>
</reference>
<dbReference type="Proteomes" id="UP001596058">
    <property type="component" value="Unassembled WGS sequence"/>
</dbReference>
<dbReference type="RefSeq" id="WP_379512574.1">
    <property type="nucleotide sequence ID" value="NZ_JBHSPA010000006.1"/>
</dbReference>
<comment type="caution">
    <text evidence="1">The sequence shown here is derived from an EMBL/GenBank/DDBJ whole genome shotgun (WGS) entry which is preliminary data.</text>
</comment>
<name>A0ABW1CDT6_9ACTN</name>
<evidence type="ECO:0000313" key="1">
    <source>
        <dbReference type="EMBL" id="MFC5823035.1"/>
    </source>
</evidence>
<accession>A0ABW1CDT6</accession>
<organism evidence="1 2">
    <name type="scientific">Nonomuraea insulae</name>
    <dbReference type="NCBI Taxonomy" id="1616787"/>
    <lineage>
        <taxon>Bacteria</taxon>
        <taxon>Bacillati</taxon>
        <taxon>Actinomycetota</taxon>
        <taxon>Actinomycetes</taxon>
        <taxon>Streptosporangiales</taxon>
        <taxon>Streptosporangiaceae</taxon>
        <taxon>Nonomuraea</taxon>
    </lineage>
</organism>
<dbReference type="EMBL" id="JBHSPA010000006">
    <property type="protein sequence ID" value="MFC5823035.1"/>
    <property type="molecule type" value="Genomic_DNA"/>
</dbReference>
<protein>
    <submittedName>
        <fullName evidence="1">Uncharacterized protein</fullName>
    </submittedName>
</protein>
<gene>
    <name evidence="1" type="ORF">ACFPZ3_04115</name>
</gene>
<keyword evidence="2" id="KW-1185">Reference proteome</keyword>
<proteinExistence type="predicted"/>